<protein>
    <submittedName>
        <fullName evidence="2">Tellurite resistance protein</fullName>
    </submittedName>
</protein>
<dbReference type="InterPro" id="IPR008863">
    <property type="entry name" value="Toxic_anion-R_TelA"/>
</dbReference>
<proteinExistence type="inferred from homology"/>
<dbReference type="eggNOG" id="COG3853">
    <property type="taxonomic scope" value="Bacteria"/>
</dbReference>
<dbReference type="PANTHER" id="PTHR38432:SF1">
    <property type="entry name" value="TELA-LIKE PROTEIN SAOUHSC_01408"/>
    <property type="match status" value="1"/>
</dbReference>
<evidence type="ECO:0000313" key="2">
    <source>
        <dbReference type="EMBL" id="OLV17314.1"/>
    </source>
</evidence>
<organism evidence="2 3">
    <name type="scientific">Deinococcus marmoris</name>
    <dbReference type="NCBI Taxonomy" id="249408"/>
    <lineage>
        <taxon>Bacteria</taxon>
        <taxon>Thermotogati</taxon>
        <taxon>Deinococcota</taxon>
        <taxon>Deinococci</taxon>
        <taxon>Deinococcales</taxon>
        <taxon>Deinococcaceae</taxon>
        <taxon>Deinococcus</taxon>
    </lineage>
</organism>
<dbReference type="Proteomes" id="UP000186607">
    <property type="component" value="Unassembled WGS sequence"/>
</dbReference>
<dbReference type="PANTHER" id="PTHR38432">
    <property type="entry name" value="TELA-LIKE PROTEIN SAOUHSC_01408"/>
    <property type="match status" value="1"/>
</dbReference>
<evidence type="ECO:0000313" key="3">
    <source>
        <dbReference type="Proteomes" id="UP000186607"/>
    </source>
</evidence>
<accession>A0A1U7NWM5</accession>
<keyword evidence="3" id="KW-1185">Reference proteome</keyword>
<evidence type="ECO:0000256" key="1">
    <source>
        <dbReference type="ARBA" id="ARBA00005541"/>
    </source>
</evidence>
<reference evidence="2 3" key="1">
    <citation type="submission" date="2017-01" db="EMBL/GenBank/DDBJ databases">
        <title>Genome Analysis of Deinococcus marmoris KOPRI26562.</title>
        <authorList>
            <person name="Kim J.H."/>
            <person name="Oh H.-M."/>
        </authorList>
    </citation>
    <scope>NUCLEOTIDE SEQUENCE [LARGE SCALE GENOMIC DNA]</scope>
    <source>
        <strain evidence="2 3">KOPRI26562</strain>
    </source>
</reference>
<dbReference type="AlphaFoldDB" id="A0A1U7NWM5"/>
<comment type="similarity">
    <text evidence="1">Belongs to the TelA family.</text>
</comment>
<dbReference type="EMBL" id="MSTI01000106">
    <property type="protein sequence ID" value="OLV17314.1"/>
    <property type="molecule type" value="Genomic_DNA"/>
</dbReference>
<name>A0A1U7NWM5_9DEIO</name>
<gene>
    <name evidence="2" type="ORF">BOO71_0009238</name>
</gene>
<sequence>MGNRVPAATARRRKGARLDSEIMLRCYTGKLFSGEGIEMGFPQPLTPFAGCNPSPFWCVIESMTDGKPGPLIPPETSLSAPEAVKNVAPVDAPEMVPLSNEDRTRLDGMARAFALDVLNSGAHSPEFKRKLDAVHDLGLPEQRAAAQTSNRMLDRPLRATRSGALAEGSDILNGLTELRRTVEDLDPSRAPTPRRLFGILPGAKKVQNAMDKYQSAQSHLNGILESLYRGQDELRRDNATIETEKLHLWETMQKLRQYAHVGKAVDTALTERLSELATTDPEKARMVSEELLFAVRQRVTDLLTQLAVSIQGYLALDLVRRNNLELIKGVDRATTTTVSALKTALMVSQALGTQGAVLGQITAINDTTGKMIGSTASLLKQQSTEIQRQAGSATVDPQIIQGAFRDVYGALDAISAYRQQALERFSETMQVLDKEVAQAQTYLDRERQGAAREVAQDLNVSRDGELKL</sequence>
<comment type="caution">
    <text evidence="2">The sequence shown here is derived from an EMBL/GenBank/DDBJ whole genome shotgun (WGS) entry which is preliminary data.</text>
</comment>
<dbReference type="STRING" id="249408.BOO71_0009238"/>
<dbReference type="Pfam" id="PF05816">
    <property type="entry name" value="TelA"/>
    <property type="match status" value="1"/>
</dbReference>